<dbReference type="Proteomes" id="UP000618943">
    <property type="component" value="Unassembled WGS sequence"/>
</dbReference>
<feature type="transmembrane region" description="Helical" evidence="1">
    <location>
        <begin position="38"/>
        <end position="63"/>
    </location>
</feature>
<protein>
    <submittedName>
        <fullName evidence="2">DUF5367 family protein</fullName>
    </submittedName>
</protein>
<evidence type="ECO:0000313" key="2">
    <source>
        <dbReference type="EMBL" id="MBK3494146.1"/>
    </source>
</evidence>
<organism evidence="2 3">
    <name type="scientific">Viridibacillus soli</name>
    <dbReference type="NCBI Taxonomy" id="2798301"/>
    <lineage>
        <taxon>Bacteria</taxon>
        <taxon>Bacillati</taxon>
        <taxon>Bacillota</taxon>
        <taxon>Bacilli</taxon>
        <taxon>Bacillales</taxon>
        <taxon>Caryophanaceae</taxon>
        <taxon>Viridibacillus</taxon>
    </lineage>
</organism>
<reference evidence="2 3" key="1">
    <citation type="submission" date="2020-12" db="EMBL/GenBank/DDBJ databases">
        <title>YIM B01967 draft genome.</title>
        <authorList>
            <person name="Yan X."/>
        </authorList>
    </citation>
    <scope>NUCLEOTIDE SEQUENCE [LARGE SCALE GENOMIC DNA]</scope>
    <source>
        <strain evidence="2 3">YIM B01967</strain>
    </source>
</reference>
<keyword evidence="1" id="KW-0812">Transmembrane</keyword>
<feature type="transmembrane region" description="Helical" evidence="1">
    <location>
        <begin position="75"/>
        <end position="95"/>
    </location>
</feature>
<dbReference type="Pfam" id="PF17329">
    <property type="entry name" value="DUF5367"/>
    <property type="match status" value="1"/>
</dbReference>
<dbReference type="EMBL" id="JAEOAH010000004">
    <property type="protein sequence ID" value="MBK3494146.1"/>
    <property type="molecule type" value="Genomic_DNA"/>
</dbReference>
<feature type="transmembrane region" description="Helical" evidence="1">
    <location>
        <begin position="107"/>
        <end position="126"/>
    </location>
</feature>
<gene>
    <name evidence="2" type="ORF">JFL43_04585</name>
</gene>
<proteinExistence type="predicted"/>
<evidence type="ECO:0000256" key="1">
    <source>
        <dbReference type="SAM" id="Phobius"/>
    </source>
</evidence>
<keyword evidence="3" id="KW-1185">Reference proteome</keyword>
<keyword evidence="1" id="KW-0472">Membrane</keyword>
<comment type="caution">
    <text evidence="2">The sequence shown here is derived from an EMBL/GenBank/DDBJ whole genome shotgun (WGS) entry which is preliminary data.</text>
</comment>
<evidence type="ECO:0000313" key="3">
    <source>
        <dbReference type="Proteomes" id="UP000618943"/>
    </source>
</evidence>
<accession>A0ABS1H427</accession>
<sequence length="141" mass="16112">MKEYFKTALWGILIWVFVTVFFIYFGEHVLFSPGTNSFVISLFLLLVGTGFLLVGVTCLYLLFDKSDNSPLKFGLVGTTIGLILDTFSLSNHHFIFPELDDSQVIAFAAWMSFAYALYLLIPTLIYKLRKRKNHRIQANLS</sequence>
<dbReference type="InterPro" id="IPR020509">
    <property type="entry name" value="Uncharacterised_YnzE"/>
</dbReference>
<dbReference type="RefSeq" id="WP_200748125.1">
    <property type="nucleotide sequence ID" value="NZ_JAEOAH010000004.1"/>
</dbReference>
<feature type="transmembrane region" description="Helical" evidence="1">
    <location>
        <begin position="7"/>
        <end position="26"/>
    </location>
</feature>
<name>A0ABS1H427_9BACL</name>
<keyword evidence="1" id="KW-1133">Transmembrane helix</keyword>